<dbReference type="Proteomes" id="UP000326757">
    <property type="component" value="Unassembled WGS sequence"/>
</dbReference>
<accession>A0A5N6K0C2</accession>
<feature type="region of interest" description="Disordered" evidence="1">
    <location>
        <begin position="46"/>
        <end position="113"/>
    </location>
</feature>
<evidence type="ECO:0000313" key="2">
    <source>
        <dbReference type="EMBL" id="KAB8295082.1"/>
    </source>
</evidence>
<feature type="compositionally biased region" description="Polar residues" evidence="1">
    <location>
        <begin position="104"/>
        <end position="113"/>
    </location>
</feature>
<name>A0A5N6K0C2_MONLA</name>
<proteinExistence type="predicted"/>
<evidence type="ECO:0000313" key="3">
    <source>
        <dbReference type="Proteomes" id="UP000326757"/>
    </source>
</evidence>
<comment type="caution">
    <text evidence="2">The sequence shown here is derived from an EMBL/GenBank/DDBJ whole genome shotgun (WGS) entry which is preliminary data.</text>
</comment>
<sequence length="113" mass="12083">MKACGVPKTEDLEKKMADISISQENIVMVQLEIHLRLTLRAAVIKRSLGRKPAPDGALERQKSRPRTPGGTQKPTAVKKTALPPTPGAAPRILARASAPRPSTLRASASKKTA</sequence>
<keyword evidence="3" id="KW-1185">Reference proteome</keyword>
<gene>
    <name evidence="2" type="ORF">EYC80_007021</name>
</gene>
<reference evidence="2 3" key="1">
    <citation type="submission" date="2019-06" db="EMBL/GenBank/DDBJ databases">
        <title>Genome Sequence of the Brown Rot Fungal Pathogen Monilinia laxa.</title>
        <authorList>
            <person name="De Miccolis Angelini R.M."/>
            <person name="Landi L."/>
            <person name="Abate D."/>
            <person name="Pollastro S."/>
            <person name="Romanazzi G."/>
            <person name="Faretra F."/>
        </authorList>
    </citation>
    <scope>NUCLEOTIDE SEQUENCE [LARGE SCALE GENOMIC DNA]</scope>
    <source>
        <strain evidence="2 3">Mlax316</strain>
    </source>
</reference>
<dbReference type="EMBL" id="VIGI01000010">
    <property type="protein sequence ID" value="KAB8295082.1"/>
    <property type="molecule type" value="Genomic_DNA"/>
</dbReference>
<organism evidence="2 3">
    <name type="scientific">Monilinia laxa</name>
    <name type="common">Brown rot fungus</name>
    <name type="synonym">Sclerotinia laxa</name>
    <dbReference type="NCBI Taxonomy" id="61186"/>
    <lineage>
        <taxon>Eukaryota</taxon>
        <taxon>Fungi</taxon>
        <taxon>Dikarya</taxon>
        <taxon>Ascomycota</taxon>
        <taxon>Pezizomycotina</taxon>
        <taxon>Leotiomycetes</taxon>
        <taxon>Helotiales</taxon>
        <taxon>Sclerotiniaceae</taxon>
        <taxon>Monilinia</taxon>
    </lineage>
</organism>
<protein>
    <submittedName>
        <fullName evidence="2">Uncharacterized protein</fullName>
    </submittedName>
</protein>
<dbReference type="AlphaFoldDB" id="A0A5N6K0C2"/>
<dbReference type="OrthoDB" id="10521914at2759"/>
<evidence type="ECO:0000256" key="1">
    <source>
        <dbReference type="SAM" id="MobiDB-lite"/>
    </source>
</evidence>